<evidence type="ECO:0000259" key="14">
    <source>
        <dbReference type="Pfam" id="PF23233"/>
    </source>
</evidence>
<feature type="region of interest" description="Disordered" evidence="12">
    <location>
        <begin position="697"/>
        <end position="718"/>
    </location>
</feature>
<keyword evidence="8" id="KW-0539">Nucleus</keyword>
<dbReference type="EMBL" id="JABELV010000126">
    <property type="protein sequence ID" value="KAG7530169.1"/>
    <property type="molecule type" value="Genomic_DNA"/>
</dbReference>
<dbReference type="SUPFAM" id="SSF48452">
    <property type="entry name" value="TPR-like"/>
    <property type="match status" value="3"/>
</dbReference>
<evidence type="ECO:0000256" key="3">
    <source>
        <dbReference type="ARBA" id="ARBA00011524"/>
    </source>
</evidence>
<evidence type="ECO:0000256" key="12">
    <source>
        <dbReference type="SAM" id="MobiDB-lite"/>
    </source>
</evidence>
<gene>
    <name evidence="15" type="ORF">FFLO_05217</name>
</gene>
<comment type="function">
    <text evidence="9">Involved in pre-mRNA splicing and cell cycle progression. Required for the spliceosome assembly and initiation of the DNA replication.</text>
</comment>
<dbReference type="Pfam" id="PF23233">
    <property type="entry name" value="HAT_Syf1_CNRKL1_N"/>
    <property type="match status" value="1"/>
</dbReference>
<dbReference type="InterPro" id="IPR055433">
    <property type="entry name" value="HAT_Syf1-like_N"/>
</dbReference>
<dbReference type="GO" id="GO:0071011">
    <property type="term" value="C:precatalytic spliceosome"/>
    <property type="evidence" value="ECO:0007669"/>
    <property type="project" value="TreeGrafter"/>
</dbReference>
<dbReference type="GO" id="GO:0071014">
    <property type="term" value="C:post-mRNA release spliceosomal complex"/>
    <property type="evidence" value="ECO:0007669"/>
    <property type="project" value="TreeGrafter"/>
</dbReference>
<accession>A0A8K0NRJ4</accession>
<keyword evidence="6" id="KW-0677">Repeat</keyword>
<dbReference type="Pfam" id="PF23231">
    <property type="entry name" value="HAT_Syf1_CNRKL1_C"/>
    <property type="match status" value="2"/>
</dbReference>
<keyword evidence="7" id="KW-0508">mRNA splicing</keyword>
<dbReference type="Gene3D" id="1.25.40.10">
    <property type="entry name" value="Tetratricopeptide repeat domain"/>
    <property type="match status" value="2"/>
</dbReference>
<evidence type="ECO:0000256" key="9">
    <source>
        <dbReference type="ARBA" id="ARBA00037040"/>
    </source>
</evidence>
<evidence type="ECO:0000256" key="1">
    <source>
        <dbReference type="ARBA" id="ARBA00004123"/>
    </source>
</evidence>
<evidence type="ECO:0000256" key="8">
    <source>
        <dbReference type="ARBA" id="ARBA00023242"/>
    </source>
</evidence>
<dbReference type="Proteomes" id="UP000812966">
    <property type="component" value="Unassembled WGS sequence"/>
</dbReference>
<dbReference type="InterPro" id="IPR003107">
    <property type="entry name" value="HAT"/>
</dbReference>
<dbReference type="SMART" id="SM00386">
    <property type="entry name" value="HAT"/>
    <property type="match status" value="14"/>
</dbReference>
<evidence type="ECO:0000313" key="16">
    <source>
        <dbReference type="Proteomes" id="UP000812966"/>
    </source>
</evidence>
<comment type="subcellular location">
    <subcellularLocation>
        <location evidence="1">Nucleus</location>
    </subcellularLocation>
</comment>
<dbReference type="FunFam" id="1.25.40.10:FF:000327">
    <property type="entry name" value="Pre-mRNA-splicing factor CLF1"/>
    <property type="match status" value="1"/>
</dbReference>
<dbReference type="GO" id="GO:0071007">
    <property type="term" value="C:U2-type catalytic step 2 spliceosome"/>
    <property type="evidence" value="ECO:0007669"/>
    <property type="project" value="TreeGrafter"/>
</dbReference>
<name>A0A8K0NRJ4_9TREE</name>
<evidence type="ECO:0000256" key="2">
    <source>
        <dbReference type="ARBA" id="ARBA00008644"/>
    </source>
</evidence>
<dbReference type="InterPro" id="IPR011990">
    <property type="entry name" value="TPR-like_helical_dom_sf"/>
</dbReference>
<dbReference type="PANTHER" id="PTHR11246">
    <property type="entry name" value="PRE-MRNA SPLICING FACTOR"/>
    <property type="match status" value="1"/>
</dbReference>
<dbReference type="FunFam" id="1.25.40.10:FF:000639">
    <property type="entry name" value="Pre-mRNA-splicing factor CLF1"/>
    <property type="match status" value="1"/>
</dbReference>
<feature type="domain" description="Pre-mRNA-splicing factor Syf1-like N-terminal HAT-repeats" evidence="14">
    <location>
        <begin position="63"/>
        <end position="207"/>
    </location>
</feature>
<protein>
    <recommendedName>
        <fullName evidence="10">Pre-mRNA-splicing factor CLF1</fullName>
    </recommendedName>
    <alternativeName>
        <fullName evidence="11">Pre-mRNA-splicing factor clf1</fullName>
    </alternativeName>
</protein>
<feature type="domain" description="Pre-mRNA-splicing factor Syf1/CRNKL1-like C-terminal HAT-repeats" evidence="13">
    <location>
        <begin position="359"/>
        <end position="481"/>
    </location>
</feature>
<keyword evidence="5" id="KW-0747">Spliceosome</keyword>
<keyword evidence="16" id="KW-1185">Reference proteome</keyword>
<comment type="caution">
    <text evidence="15">The sequence shown here is derived from an EMBL/GenBank/DDBJ whole genome shotgun (WGS) entry which is preliminary data.</text>
</comment>
<dbReference type="PANTHER" id="PTHR11246:SF3">
    <property type="entry name" value="CROOKED NECK-LIKE PROTEIN 1"/>
    <property type="match status" value="1"/>
</dbReference>
<dbReference type="AlphaFoldDB" id="A0A8K0NRJ4"/>
<dbReference type="OrthoDB" id="541719at2759"/>
<reference evidence="15" key="1">
    <citation type="submission" date="2020-04" db="EMBL/GenBank/DDBJ databases">
        <title>Analysis of mating type loci in Filobasidium floriforme.</title>
        <authorList>
            <person name="Nowrousian M."/>
        </authorList>
    </citation>
    <scope>NUCLEOTIDE SEQUENCE</scope>
    <source>
        <strain evidence="15">CBS 6242</strain>
    </source>
</reference>
<organism evidence="15 16">
    <name type="scientific">Filobasidium floriforme</name>
    <dbReference type="NCBI Taxonomy" id="5210"/>
    <lineage>
        <taxon>Eukaryota</taxon>
        <taxon>Fungi</taxon>
        <taxon>Dikarya</taxon>
        <taxon>Basidiomycota</taxon>
        <taxon>Agaricomycotina</taxon>
        <taxon>Tremellomycetes</taxon>
        <taxon>Filobasidiales</taxon>
        <taxon>Filobasidiaceae</taxon>
        <taxon>Filobasidium</taxon>
    </lineage>
</organism>
<dbReference type="InterPro" id="IPR055430">
    <property type="entry name" value="HAT_Syf1_CNRKL1_C"/>
</dbReference>
<evidence type="ECO:0000256" key="11">
    <source>
        <dbReference type="ARBA" id="ARBA00070631"/>
    </source>
</evidence>
<proteinExistence type="inferred from homology"/>
<evidence type="ECO:0000256" key="7">
    <source>
        <dbReference type="ARBA" id="ARBA00023187"/>
    </source>
</evidence>
<evidence type="ECO:0000256" key="6">
    <source>
        <dbReference type="ARBA" id="ARBA00022737"/>
    </source>
</evidence>
<dbReference type="GO" id="GO:0000974">
    <property type="term" value="C:Prp19 complex"/>
    <property type="evidence" value="ECO:0007669"/>
    <property type="project" value="TreeGrafter"/>
</dbReference>
<evidence type="ECO:0000256" key="5">
    <source>
        <dbReference type="ARBA" id="ARBA00022728"/>
    </source>
</evidence>
<dbReference type="GO" id="GO:0000245">
    <property type="term" value="P:spliceosomal complex assembly"/>
    <property type="evidence" value="ECO:0007669"/>
    <property type="project" value="TreeGrafter"/>
</dbReference>
<evidence type="ECO:0000256" key="10">
    <source>
        <dbReference type="ARBA" id="ARBA00039167"/>
    </source>
</evidence>
<dbReference type="InterPro" id="IPR045075">
    <property type="entry name" value="Syf1-like"/>
</dbReference>
<evidence type="ECO:0000313" key="15">
    <source>
        <dbReference type="EMBL" id="KAG7530169.1"/>
    </source>
</evidence>
<feature type="compositionally biased region" description="Acidic residues" evidence="12">
    <location>
        <begin position="703"/>
        <end position="718"/>
    </location>
</feature>
<sequence length="718" mass="84448">MASDQRSSRAPMVKNRAPAKIQITAEQLLREAQERQEPSFRAPGQNITDLEELSEYQGRKRKEFEERIRYSRSALREWMKYAQWEAGQNEFERARSVFERALDVDARAVELWLRYAETELKARNVNHARNVYDRAVTLLPRVDTIWYKYVYLEELLLNVPGARQVFERWMTWEPDDKAWQAYIKLEERYSELTRASALYERWIACRPTPKNWVTWSKFEEDRGEIDKAREVFQTALEFFGDGEEEVDKAQGVFGAFARMETRLKEFERARTIYKYALARLPRTKSANLYTSYTRFEKQHGDRSGVELTVLGKRRIQYEEELAHDPTNYDAWFSLARLEEDAYRSERDESEDGEGSGPGRVRETYERAVANVPPSSEKRFWRRYIVIWLQYAAFEEIDTEDYERARDVYKAAVKLVPHKQFTFAKLWAAYATFEVRRLDVTTARKIFGAAIGMCPKPKLFVEYIEMELHLREFDRCRTLYQKFLEYDPSLGQAWIRWTELEKELGDVDRARGIFELAVQQALDMPELVWKAFIDFEAGQGERERTRILYERLLERTAHVKVFISYALMEASKIGGTEEDDEGEAEAAQVEAEIEGDTGDPEKARAVFERGYKALKERGEKENRVVLLEAWKSFEEEQGSAEDVQKVQEMMPKVMKKWRQAEDGSGLEEYWDMVFADDEKEANPASFKFFQAAQEWSRNRGNLGLDDDDDDDDSSDDDDE</sequence>
<keyword evidence="4" id="KW-0507">mRNA processing</keyword>
<evidence type="ECO:0000259" key="13">
    <source>
        <dbReference type="Pfam" id="PF23231"/>
    </source>
</evidence>
<feature type="domain" description="Pre-mRNA-splicing factor Syf1/CRNKL1-like C-terminal HAT-repeats" evidence="13">
    <location>
        <begin position="226"/>
        <end position="306"/>
    </location>
</feature>
<comment type="subunit">
    <text evidence="3">Associated with the spliceosome.</text>
</comment>
<evidence type="ECO:0000256" key="4">
    <source>
        <dbReference type="ARBA" id="ARBA00022664"/>
    </source>
</evidence>
<comment type="similarity">
    <text evidence="2">Belongs to the crooked-neck family.</text>
</comment>